<feature type="transmembrane region" description="Helical" evidence="12">
    <location>
        <begin position="50"/>
        <end position="69"/>
    </location>
</feature>
<feature type="transmembrane region" description="Helical" evidence="12">
    <location>
        <begin position="499"/>
        <end position="518"/>
    </location>
</feature>
<feature type="transmembrane region" description="Helical" evidence="12">
    <location>
        <begin position="1242"/>
        <end position="1263"/>
    </location>
</feature>
<evidence type="ECO:0000259" key="14">
    <source>
        <dbReference type="PROSITE" id="PS50929"/>
    </source>
</evidence>
<dbReference type="PANTHER" id="PTHR24223">
    <property type="entry name" value="ATP-BINDING CASSETTE SUB-FAMILY C"/>
    <property type="match status" value="1"/>
</dbReference>
<feature type="compositionally biased region" description="Acidic residues" evidence="11">
    <location>
        <begin position="934"/>
        <end position="944"/>
    </location>
</feature>
<comment type="caution">
    <text evidence="15">The sequence shown here is derived from an EMBL/GenBank/DDBJ whole genome shotgun (WGS) entry which is preliminary data.</text>
</comment>
<feature type="transmembrane region" description="Helical" evidence="12">
    <location>
        <begin position="1011"/>
        <end position="1034"/>
    </location>
</feature>
<feature type="region of interest" description="Disordered" evidence="11">
    <location>
        <begin position="911"/>
        <end position="994"/>
    </location>
</feature>
<dbReference type="FunFam" id="1.20.1560.10:FF:000010">
    <property type="entry name" value="Multidrug resistance-associated ABC transporter"/>
    <property type="match status" value="1"/>
</dbReference>
<dbReference type="GO" id="GO:0000329">
    <property type="term" value="C:fungal-type vacuole membrane"/>
    <property type="evidence" value="ECO:0007669"/>
    <property type="project" value="UniProtKB-ARBA"/>
</dbReference>
<dbReference type="Pfam" id="PF00664">
    <property type="entry name" value="ABC_membrane"/>
    <property type="match status" value="2"/>
</dbReference>
<dbReference type="InterPro" id="IPR027417">
    <property type="entry name" value="P-loop_NTPase"/>
</dbReference>
<dbReference type="Pfam" id="PF24357">
    <property type="entry name" value="TMD0_ABC"/>
    <property type="match status" value="1"/>
</dbReference>
<dbReference type="CDD" id="cd03250">
    <property type="entry name" value="ABCC_MRP_domain1"/>
    <property type="match status" value="1"/>
</dbReference>
<dbReference type="PANTHER" id="PTHR24223:SF443">
    <property type="entry name" value="MULTIDRUG-RESISTANCE LIKE PROTEIN 1, ISOFORM I"/>
    <property type="match status" value="1"/>
</dbReference>
<dbReference type="Pfam" id="PF00005">
    <property type="entry name" value="ABC_tran"/>
    <property type="match status" value="2"/>
</dbReference>
<feature type="compositionally biased region" description="Polar residues" evidence="11">
    <location>
        <begin position="918"/>
        <end position="927"/>
    </location>
</feature>
<gene>
    <name evidence="15" type="ORF">DB88DRAFT_460085</name>
</gene>
<evidence type="ECO:0000256" key="2">
    <source>
        <dbReference type="ARBA" id="ARBA00009726"/>
    </source>
</evidence>
<dbReference type="InterPro" id="IPR003593">
    <property type="entry name" value="AAA+_ATPase"/>
</dbReference>
<sequence length="1579" mass="173627">MSQSPFSMFAAAALDPTSASHHHARSACPWPPHAISRKRDLDLTSCFEHMVLLPVPLLITLFVALAQIISKSRRLKRPIALDGLVWRKRSPASEKVCRAKCAFLAVSALLSLASLILSAVRFSDSPYSLVHYGLYTLVLVLFIHLTTLNHHTSRISSSLVLLFWPIYLLISVVRIRTMIITGELSSQLAHHAVGRLVLARESLWLGSMFFGLLDFALELYSPEKKWSKWRAPWSRRGKIALDEEEDEEDDTVDALINDGSDPAYPYEGIESPVLVANIYERLSFSWLTPLLSLGTKKFLGEEDMWSLPPTDSAEALSNRLHVAWEQQRRLVKEGKKKKPSLKIAIAKAFGGPYFVAGVLKAIYDASSFLQPQLLRLLLRFVSSYGTDNPMPAVAGFGISILMFLAAIASTAMLHQYFDRCFSTTMRVKGGLVTLIYRKSLVLSNGEKSGRSSGDIVNLQSVDAVRIADLAQYGHVAWSGPFQICLAFISLYNLVGWQAFVGVMVMVISLPITTMLAKYNKGLQRQLMKTKDVRTRAMNEILNNIKSIKLYGWEKAFAQKVLDARNNNELKMLRKIGITQSISNLFWSLVPFLVAFSTFATFVATSSRPLTSEIIFPAISLFQLLSFPMAVFSNIINSIIEASVSVTRLEDFLASAELDPTARKLILPQDDPNGETKKGDTVVTIKQGEFRWIADSTEPTLQDIDLTVKKGDLIAVIGRVGDGKSSLLGAILGEMTKTEGDVIVRGDIAYFSQTSWILSATVKDNIVFGHRFDPVFYDKVLDACALRADLAVLPEGHMTEVGEKGVSLSGGQKARICLARACYARADIYLLDDPLSAVDAHVGRHIFDQVIGPNGLLKDKARILCTNAVNFLPQADSVVMLRRGIILERGTYQDAMADPNSELYKLITGLGKQSDKSGDTSGTVTPTVVDSGPPSDDEAESVDDSDSIKKRRLLRRQSTTKSLRRASSVSLRQAKRDALKDLRESAKPKEHSEKGNVKREVYKSYISAASPIGVVLFVLFVGLGQATSILSNYVLRFWASRNTRAGTSTNIGLYLGAYGLIGFSSSILGVAGMIVLRLYCALRSSKKLHDESFAALMRSPLSFFELTPSGRILNLFSRDIFVIDEVLIMALGGFMRTAMSVLGVIAVIALNAPLVLFVFIPLGYIYRLVMRYYLATSRELKRLDAVSRSPIFSFFGETLSGLLVIRGFGQSSRFIANNEARIDRNQQCYMPAMTVNRWLAVRLEFLGSCLMFSAALASVSALILSRNIDAGVVGLLMTYVISVTGSLNWLVRSASEVEQNIVSVERVLGYANLPSEAAEDIPENKPPPSWPSEGSIEFDKFCMRYRPELELVLKDVSFSIKGGERVGVVGRTGAGKSSVTLALFRILEADSGRILIDGVDISKIGLHDLRSVVSIIPQDPQLFEGSLRSNIDPTNVSSDADIWQALAQAHLKEHVVNNMGGTLDAEIAEGGSNLSSGQRQLVCFARALLRKTKILVLDEATSSIDLETDEAVQAILRGSDFHGVTTITIAHRLNTIMDSDRVLVMSQGRVAEYDTPENLLKNDSSVFTGMVNEAGLGKGQ</sequence>
<feature type="domain" description="ABC transporter" evidence="13">
    <location>
        <begin position="1335"/>
        <end position="1571"/>
    </location>
</feature>
<proteinExistence type="inferred from homology"/>
<dbReference type="InterPro" id="IPR044746">
    <property type="entry name" value="ABCC_6TM_D1"/>
</dbReference>
<keyword evidence="10 12" id="KW-0472">Membrane</keyword>
<evidence type="ECO:0000256" key="5">
    <source>
        <dbReference type="ARBA" id="ARBA00022737"/>
    </source>
</evidence>
<dbReference type="FunFam" id="3.40.50.300:FF:000450">
    <property type="entry name" value="ABC transporter C family member 2"/>
    <property type="match status" value="1"/>
</dbReference>
<dbReference type="SUPFAM" id="SSF52540">
    <property type="entry name" value="P-loop containing nucleoside triphosphate hydrolases"/>
    <property type="match status" value="2"/>
</dbReference>
<dbReference type="PROSITE" id="PS50929">
    <property type="entry name" value="ABC_TM1F"/>
    <property type="match status" value="2"/>
</dbReference>
<keyword evidence="3" id="KW-0813">Transport</keyword>
<feature type="transmembrane region" description="Helical" evidence="12">
    <location>
        <begin position="581"/>
        <end position="601"/>
    </location>
</feature>
<evidence type="ECO:0000313" key="15">
    <source>
        <dbReference type="EMBL" id="KAK1927727.1"/>
    </source>
</evidence>
<evidence type="ECO:0000256" key="9">
    <source>
        <dbReference type="ARBA" id="ARBA00022989"/>
    </source>
</evidence>
<evidence type="ECO:0008006" key="17">
    <source>
        <dbReference type="Google" id="ProtNLM"/>
    </source>
</evidence>
<feature type="transmembrane region" description="Helical" evidence="12">
    <location>
        <begin position="613"/>
        <end position="635"/>
    </location>
</feature>
<dbReference type="PROSITE" id="PS00211">
    <property type="entry name" value="ABC_TRANSPORTER_1"/>
    <property type="match status" value="1"/>
</dbReference>
<dbReference type="Proteomes" id="UP001182556">
    <property type="component" value="Unassembled WGS sequence"/>
</dbReference>
<keyword evidence="9 12" id="KW-1133">Transmembrane helix</keyword>
<feature type="transmembrane region" description="Helical" evidence="12">
    <location>
        <begin position="1054"/>
        <end position="1078"/>
    </location>
</feature>
<name>A0AAD9L9R9_PAPLA</name>
<feature type="transmembrane region" description="Helical" evidence="12">
    <location>
        <begin position="1269"/>
        <end position="1290"/>
    </location>
</feature>
<dbReference type="EMBL" id="JAODAN010000001">
    <property type="protein sequence ID" value="KAK1927727.1"/>
    <property type="molecule type" value="Genomic_DNA"/>
</dbReference>
<protein>
    <recommendedName>
        <fullName evidence="17">Metal resistance protein ycf1</fullName>
    </recommendedName>
</protein>
<feature type="domain" description="ABC transmembrane type-1" evidence="14">
    <location>
        <begin position="354"/>
        <end position="640"/>
    </location>
</feature>
<feature type="transmembrane region" description="Helical" evidence="12">
    <location>
        <begin position="1125"/>
        <end position="1147"/>
    </location>
</feature>
<accession>A0AAD9L9R9</accession>
<dbReference type="InterPro" id="IPR056227">
    <property type="entry name" value="TMD0_ABC"/>
</dbReference>
<evidence type="ECO:0000313" key="16">
    <source>
        <dbReference type="Proteomes" id="UP001182556"/>
    </source>
</evidence>
<dbReference type="Gene3D" id="1.20.1560.10">
    <property type="entry name" value="ABC transporter type 1, transmembrane domain"/>
    <property type="match status" value="2"/>
</dbReference>
<reference evidence="15" key="1">
    <citation type="submission" date="2023-02" db="EMBL/GenBank/DDBJ databases">
        <title>Identification and recombinant expression of a fungal hydrolase from Papiliotrema laurentii that hydrolyzes apple cutin and clears colloidal polyester polyurethane.</title>
        <authorList>
            <consortium name="DOE Joint Genome Institute"/>
            <person name="Roman V.A."/>
            <person name="Bojanowski C."/>
            <person name="Crable B.R."/>
            <person name="Wagner D.N."/>
            <person name="Hung C.S."/>
            <person name="Nadeau L.J."/>
            <person name="Schratz L."/>
            <person name="Haridas S."/>
            <person name="Pangilinan J."/>
            <person name="Lipzen A."/>
            <person name="Na H."/>
            <person name="Yan M."/>
            <person name="Ng V."/>
            <person name="Grigoriev I.V."/>
            <person name="Spatafora J.W."/>
            <person name="Barlow D."/>
            <person name="Biffinger J."/>
            <person name="Kelley-Loughnane N."/>
            <person name="Varaljay V.A."/>
            <person name="Crookes-Goodson W.J."/>
        </authorList>
    </citation>
    <scope>NUCLEOTIDE SEQUENCE</scope>
    <source>
        <strain evidence="15">5307AH</strain>
    </source>
</reference>
<dbReference type="FunFam" id="1.20.1560.10:FF:000078">
    <property type="entry name" value="Unplaced genomic scaffold supercont1.1, whole genome shotgun sequence"/>
    <property type="match status" value="1"/>
</dbReference>
<evidence type="ECO:0000256" key="8">
    <source>
        <dbReference type="ARBA" id="ARBA00022967"/>
    </source>
</evidence>
<dbReference type="GO" id="GO:0005524">
    <property type="term" value="F:ATP binding"/>
    <property type="evidence" value="ECO:0007669"/>
    <property type="project" value="UniProtKB-KW"/>
</dbReference>
<organism evidence="15 16">
    <name type="scientific">Papiliotrema laurentii</name>
    <name type="common">Cryptococcus laurentii</name>
    <dbReference type="NCBI Taxonomy" id="5418"/>
    <lineage>
        <taxon>Eukaryota</taxon>
        <taxon>Fungi</taxon>
        <taxon>Dikarya</taxon>
        <taxon>Basidiomycota</taxon>
        <taxon>Agaricomycotina</taxon>
        <taxon>Tremellomycetes</taxon>
        <taxon>Tremellales</taxon>
        <taxon>Rhynchogastremaceae</taxon>
        <taxon>Papiliotrema</taxon>
    </lineage>
</organism>
<keyword evidence="8" id="KW-1278">Translocase</keyword>
<comment type="similarity">
    <text evidence="2">Belongs to the ABC transporter superfamily. ABCC family. Conjugate transporter (TC 3.A.1.208) subfamily.</text>
</comment>
<dbReference type="InterPro" id="IPR003439">
    <property type="entry name" value="ABC_transporter-like_ATP-bd"/>
</dbReference>
<evidence type="ECO:0000256" key="10">
    <source>
        <dbReference type="ARBA" id="ARBA00023136"/>
    </source>
</evidence>
<feature type="transmembrane region" description="Helical" evidence="12">
    <location>
        <begin position="97"/>
        <end position="117"/>
    </location>
</feature>
<evidence type="ECO:0000256" key="6">
    <source>
        <dbReference type="ARBA" id="ARBA00022741"/>
    </source>
</evidence>
<dbReference type="CDD" id="cd18603">
    <property type="entry name" value="ABC_6TM_MRP1_2_3_6_D2_like"/>
    <property type="match status" value="1"/>
</dbReference>
<feature type="compositionally biased region" description="Polar residues" evidence="11">
    <location>
        <begin position="955"/>
        <end position="970"/>
    </location>
</feature>
<feature type="transmembrane region" description="Helical" evidence="12">
    <location>
        <begin position="392"/>
        <end position="413"/>
    </location>
</feature>
<dbReference type="InterPro" id="IPR036640">
    <property type="entry name" value="ABC1_TM_sf"/>
</dbReference>
<dbReference type="FunFam" id="3.40.50.300:FF:000565">
    <property type="entry name" value="ABC bile acid transporter"/>
    <property type="match status" value="1"/>
</dbReference>
<evidence type="ECO:0000256" key="3">
    <source>
        <dbReference type="ARBA" id="ARBA00022448"/>
    </source>
</evidence>
<feature type="transmembrane region" description="Helical" evidence="12">
    <location>
        <begin position="202"/>
        <end position="220"/>
    </location>
</feature>
<feature type="compositionally biased region" description="Basic and acidic residues" evidence="11">
    <location>
        <begin position="973"/>
        <end position="994"/>
    </location>
</feature>
<keyword evidence="4 12" id="KW-0812">Transmembrane</keyword>
<dbReference type="GO" id="GO:0016887">
    <property type="term" value="F:ATP hydrolysis activity"/>
    <property type="evidence" value="ECO:0007669"/>
    <property type="project" value="InterPro"/>
</dbReference>
<dbReference type="SUPFAM" id="SSF90123">
    <property type="entry name" value="ABC transporter transmembrane region"/>
    <property type="match status" value="2"/>
</dbReference>
<keyword evidence="16" id="KW-1185">Reference proteome</keyword>
<comment type="subcellular location">
    <subcellularLocation>
        <location evidence="1">Vacuole membrane</location>
        <topology evidence="1">Multi-pass membrane protein</topology>
    </subcellularLocation>
</comment>
<dbReference type="Gene3D" id="3.40.50.300">
    <property type="entry name" value="P-loop containing nucleotide triphosphate hydrolases"/>
    <property type="match status" value="2"/>
</dbReference>
<evidence type="ECO:0000256" key="11">
    <source>
        <dbReference type="SAM" id="MobiDB-lite"/>
    </source>
</evidence>
<dbReference type="InterPro" id="IPR017871">
    <property type="entry name" value="ABC_transporter-like_CS"/>
</dbReference>
<evidence type="ECO:0000256" key="1">
    <source>
        <dbReference type="ARBA" id="ARBA00004128"/>
    </source>
</evidence>
<evidence type="ECO:0000256" key="7">
    <source>
        <dbReference type="ARBA" id="ARBA00022840"/>
    </source>
</evidence>
<dbReference type="SMART" id="SM00382">
    <property type="entry name" value="AAA"/>
    <property type="match status" value="2"/>
</dbReference>
<dbReference type="InterPro" id="IPR050173">
    <property type="entry name" value="ABC_transporter_C-like"/>
</dbReference>
<evidence type="ECO:0000256" key="12">
    <source>
        <dbReference type="SAM" id="Phobius"/>
    </source>
</evidence>
<dbReference type="PROSITE" id="PS50893">
    <property type="entry name" value="ABC_TRANSPORTER_2"/>
    <property type="match status" value="2"/>
</dbReference>
<keyword evidence="7" id="KW-0067">ATP-binding</keyword>
<dbReference type="CDD" id="cd03244">
    <property type="entry name" value="ABCC_MRP_domain2"/>
    <property type="match status" value="1"/>
</dbReference>
<feature type="domain" description="ABC transmembrane type-1" evidence="14">
    <location>
        <begin position="1014"/>
        <end position="1298"/>
    </location>
</feature>
<feature type="transmembrane region" description="Helical" evidence="12">
    <location>
        <begin position="129"/>
        <end position="147"/>
    </location>
</feature>
<feature type="transmembrane region" description="Helical" evidence="12">
    <location>
        <begin position="159"/>
        <end position="182"/>
    </location>
</feature>
<keyword evidence="6" id="KW-0547">Nucleotide-binding</keyword>
<dbReference type="GO" id="GO:0140359">
    <property type="term" value="F:ABC-type transporter activity"/>
    <property type="evidence" value="ECO:0007669"/>
    <property type="project" value="InterPro"/>
</dbReference>
<evidence type="ECO:0000256" key="4">
    <source>
        <dbReference type="ARBA" id="ARBA00022692"/>
    </source>
</evidence>
<feature type="domain" description="ABC transporter" evidence="13">
    <location>
        <begin position="684"/>
        <end position="907"/>
    </location>
</feature>
<dbReference type="CDD" id="cd18579">
    <property type="entry name" value="ABC_6TM_ABCC_D1"/>
    <property type="match status" value="1"/>
</dbReference>
<feature type="transmembrane region" description="Helical" evidence="12">
    <location>
        <begin position="1153"/>
        <end position="1173"/>
    </location>
</feature>
<dbReference type="InterPro" id="IPR011527">
    <property type="entry name" value="ABC1_TM_dom"/>
</dbReference>
<evidence type="ECO:0000259" key="13">
    <source>
        <dbReference type="PROSITE" id="PS50893"/>
    </source>
</evidence>
<keyword evidence="5" id="KW-0677">Repeat</keyword>